<name>A0A1H7WPX4_AQUAM</name>
<evidence type="ECO:0000256" key="1">
    <source>
        <dbReference type="ARBA" id="ARBA00022553"/>
    </source>
</evidence>
<proteinExistence type="predicted"/>
<dbReference type="SUPFAM" id="SSF46894">
    <property type="entry name" value="C-terminal effector domain of the bipartite response regulators"/>
    <property type="match status" value="1"/>
</dbReference>
<dbReference type="AlphaFoldDB" id="A0A1H7WPX4"/>
<gene>
    <name evidence="8" type="ORF">SAMN04487910_4495</name>
</gene>
<feature type="domain" description="Response regulatory" evidence="7">
    <location>
        <begin position="5"/>
        <end position="123"/>
    </location>
</feature>
<dbReference type="InterPro" id="IPR058245">
    <property type="entry name" value="NreC/VraR/RcsB-like_REC"/>
</dbReference>
<dbReference type="PANTHER" id="PTHR43214">
    <property type="entry name" value="TWO-COMPONENT RESPONSE REGULATOR"/>
    <property type="match status" value="1"/>
</dbReference>
<feature type="modified residue" description="4-aspartylphosphate" evidence="5">
    <location>
        <position position="58"/>
    </location>
</feature>
<dbReference type="GO" id="GO:0006355">
    <property type="term" value="P:regulation of DNA-templated transcription"/>
    <property type="evidence" value="ECO:0007669"/>
    <property type="project" value="InterPro"/>
</dbReference>
<dbReference type="OrthoDB" id="9797341at2"/>
<dbReference type="PROSITE" id="PS50110">
    <property type="entry name" value="RESPONSE_REGULATORY"/>
    <property type="match status" value="1"/>
</dbReference>
<dbReference type="Gene3D" id="3.40.50.2300">
    <property type="match status" value="1"/>
</dbReference>
<keyword evidence="2" id="KW-0805">Transcription regulation</keyword>
<dbReference type="SUPFAM" id="SSF52172">
    <property type="entry name" value="CheY-like"/>
    <property type="match status" value="1"/>
</dbReference>
<accession>A0A1H7WPX4</accession>
<keyword evidence="1 5" id="KW-0597">Phosphoprotein</keyword>
<evidence type="ECO:0000256" key="4">
    <source>
        <dbReference type="ARBA" id="ARBA00023163"/>
    </source>
</evidence>
<evidence type="ECO:0000256" key="5">
    <source>
        <dbReference type="PROSITE-ProRule" id="PRU00169"/>
    </source>
</evidence>
<feature type="domain" description="HTH luxR-type" evidence="6">
    <location>
        <begin position="148"/>
        <end position="213"/>
    </location>
</feature>
<dbReference type="InterPro" id="IPR016032">
    <property type="entry name" value="Sig_transdc_resp-reg_C-effctor"/>
</dbReference>
<protein>
    <submittedName>
        <fullName evidence="8">Two component transcriptional regulator, LuxR family</fullName>
    </submittedName>
</protein>
<evidence type="ECO:0000313" key="8">
    <source>
        <dbReference type="EMBL" id="SEM23285.1"/>
    </source>
</evidence>
<dbReference type="InterPro" id="IPR001789">
    <property type="entry name" value="Sig_transdc_resp-reg_receiver"/>
</dbReference>
<dbReference type="EMBL" id="FOAB01000011">
    <property type="protein sequence ID" value="SEM23285.1"/>
    <property type="molecule type" value="Genomic_DNA"/>
</dbReference>
<evidence type="ECO:0000256" key="3">
    <source>
        <dbReference type="ARBA" id="ARBA00023125"/>
    </source>
</evidence>
<dbReference type="Pfam" id="PF00072">
    <property type="entry name" value="Response_reg"/>
    <property type="match status" value="1"/>
</dbReference>
<organism evidence="8 9">
    <name type="scientific">Aquimarina amphilecti</name>
    <dbReference type="NCBI Taxonomy" id="1038014"/>
    <lineage>
        <taxon>Bacteria</taxon>
        <taxon>Pseudomonadati</taxon>
        <taxon>Bacteroidota</taxon>
        <taxon>Flavobacteriia</taxon>
        <taxon>Flavobacteriales</taxon>
        <taxon>Flavobacteriaceae</taxon>
        <taxon>Aquimarina</taxon>
    </lineage>
</organism>
<dbReference type="SMART" id="SM00421">
    <property type="entry name" value="HTH_LUXR"/>
    <property type="match status" value="1"/>
</dbReference>
<dbReference type="CDD" id="cd06170">
    <property type="entry name" value="LuxR_C_like"/>
    <property type="match status" value="1"/>
</dbReference>
<evidence type="ECO:0000259" key="7">
    <source>
        <dbReference type="PROSITE" id="PS50110"/>
    </source>
</evidence>
<keyword evidence="9" id="KW-1185">Reference proteome</keyword>
<sequence length="218" mass="25355">MKKKTVVIVDDHLLFAQSLESLISNLEGYEVLAILKNGKELTQYYLHKRKKPELILLDVKMPVMDGIQTMQWLKENQPEQKVLALTMEDDEETIIKMLRAGARGYLLKDIHPENFEFAMKMVIEQGFYYSSKIETALKYSEKADADVSQSLTDKLTDREWTFLKYACSELTYKSIAGEMNLSPKTIENYRESVFKKLQVKTRVGLVIYCMKNNLFKLD</sequence>
<keyword evidence="3" id="KW-0238">DNA-binding</keyword>
<dbReference type="Pfam" id="PF00196">
    <property type="entry name" value="GerE"/>
    <property type="match status" value="1"/>
</dbReference>
<dbReference type="CDD" id="cd17535">
    <property type="entry name" value="REC_NarL-like"/>
    <property type="match status" value="1"/>
</dbReference>
<keyword evidence="4" id="KW-0804">Transcription</keyword>
<dbReference type="GO" id="GO:0000160">
    <property type="term" value="P:phosphorelay signal transduction system"/>
    <property type="evidence" value="ECO:0007669"/>
    <property type="project" value="InterPro"/>
</dbReference>
<dbReference type="STRING" id="1038014.SAMN04487910_4495"/>
<dbReference type="InterPro" id="IPR039420">
    <property type="entry name" value="WalR-like"/>
</dbReference>
<dbReference type="SMART" id="SM00448">
    <property type="entry name" value="REC"/>
    <property type="match status" value="1"/>
</dbReference>
<dbReference type="InterPro" id="IPR000792">
    <property type="entry name" value="Tscrpt_reg_LuxR_C"/>
</dbReference>
<dbReference type="RefSeq" id="WP_091412542.1">
    <property type="nucleotide sequence ID" value="NZ_FOAB01000011.1"/>
</dbReference>
<dbReference type="InterPro" id="IPR011006">
    <property type="entry name" value="CheY-like_superfamily"/>
</dbReference>
<dbReference type="PANTHER" id="PTHR43214:SF41">
    <property type="entry name" value="NITRATE_NITRITE RESPONSE REGULATOR PROTEIN NARP"/>
    <property type="match status" value="1"/>
</dbReference>
<reference evidence="8 9" key="1">
    <citation type="submission" date="2016-10" db="EMBL/GenBank/DDBJ databases">
        <authorList>
            <person name="de Groot N.N."/>
        </authorList>
    </citation>
    <scope>NUCLEOTIDE SEQUENCE [LARGE SCALE GENOMIC DNA]</scope>
    <source>
        <strain evidence="8 9">DSM 25232</strain>
    </source>
</reference>
<dbReference type="PROSITE" id="PS50043">
    <property type="entry name" value="HTH_LUXR_2"/>
    <property type="match status" value="1"/>
</dbReference>
<dbReference type="GO" id="GO:0003677">
    <property type="term" value="F:DNA binding"/>
    <property type="evidence" value="ECO:0007669"/>
    <property type="project" value="UniProtKB-KW"/>
</dbReference>
<evidence type="ECO:0000313" key="9">
    <source>
        <dbReference type="Proteomes" id="UP000198521"/>
    </source>
</evidence>
<evidence type="ECO:0000256" key="2">
    <source>
        <dbReference type="ARBA" id="ARBA00023015"/>
    </source>
</evidence>
<dbReference type="Proteomes" id="UP000198521">
    <property type="component" value="Unassembled WGS sequence"/>
</dbReference>
<evidence type="ECO:0000259" key="6">
    <source>
        <dbReference type="PROSITE" id="PS50043"/>
    </source>
</evidence>